<dbReference type="Proteomes" id="UP000196036">
    <property type="component" value="Unassembled WGS sequence"/>
</dbReference>
<dbReference type="Gene3D" id="3.40.50.2300">
    <property type="match status" value="1"/>
</dbReference>
<protein>
    <submittedName>
        <fullName evidence="2">Response regulator</fullName>
    </submittedName>
</protein>
<sequence length="569" mass="66707">MKPALIYYKENVFSQLDYFQNIRLATSGHTVDERFYLTFNDLSESYNKEGITAIFIMNTLSDNAIELQGLQMAHYIRIIARGEEVGKLPIFLIGSENITELLRLSDYSSILQTPAVELLPYSKEKVKNVIDNIHTYKHLENYEAYLKKTHIPQPNNYLSHHSITSEWSLYQWSKCLNIKSAIENHIERNLYYRYVTSQHPECGDKVTIDYPPYPSESESESEKKRILIIDDEADKGWGELYKALFSHYSNIEVNTLKGFDYASDTKEALLQKVKETIKEKKFEPYHLVLLDIRLLQNDFKKKTDFSSFDVINMLQTLDKGIQIIIVTASNKAWNLQYALNRNVFAYITKESIFDKSCSKEKLEELLKQSVDAISKSRFLKKVAENEKKILDRLNDKTSTISVPIRKKMLDNIREQIEIAWIMLTNYRFDERYLRYAYLSYYQILELFAEPSPDMYIKIKNKKDIYCEDINGNDINCSEKLKMIYDKTWKGYLIQQTQGTHKEKELELTPYARIGSWMFARTTNRHFMTLLELNSTRNNNTHGGSSTSNIDLEKRLLKMMALIIDFMDNA</sequence>
<evidence type="ECO:0000259" key="1">
    <source>
        <dbReference type="Pfam" id="PF22563"/>
    </source>
</evidence>
<evidence type="ECO:0000313" key="2">
    <source>
        <dbReference type="EMBL" id="OUQ64067.1"/>
    </source>
</evidence>
<dbReference type="CDD" id="cd00156">
    <property type="entry name" value="REC"/>
    <property type="match status" value="1"/>
</dbReference>
<proteinExistence type="predicted"/>
<name>A0A1Y4V1T2_9BACE</name>
<dbReference type="EMBL" id="NFLW01000040">
    <property type="protein sequence ID" value="OUQ64067.1"/>
    <property type="molecule type" value="Genomic_DNA"/>
</dbReference>
<dbReference type="SUPFAM" id="SSF52172">
    <property type="entry name" value="CheY-like"/>
    <property type="match status" value="1"/>
</dbReference>
<evidence type="ECO:0000313" key="3">
    <source>
        <dbReference type="Proteomes" id="UP000196036"/>
    </source>
</evidence>
<comment type="caution">
    <text evidence="2">The sequence shown here is derived from an EMBL/GenBank/DDBJ whole genome shotgun (WGS) entry which is preliminary data.</text>
</comment>
<dbReference type="InterPro" id="IPR011006">
    <property type="entry name" value="CheY-like_superfamily"/>
</dbReference>
<feature type="domain" description="Inactive Receiver" evidence="1">
    <location>
        <begin position="43"/>
        <end position="118"/>
    </location>
</feature>
<dbReference type="InterPro" id="IPR054592">
    <property type="entry name" value="iREC"/>
</dbReference>
<dbReference type="RefSeq" id="WP_087318787.1">
    <property type="nucleotide sequence ID" value="NZ_JAHOJA010000029.1"/>
</dbReference>
<organism evidence="2 3">
    <name type="scientific">Bacteroides xylanisolvens</name>
    <dbReference type="NCBI Taxonomy" id="371601"/>
    <lineage>
        <taxon>Bacteria</taxon>
        <taxon>Pseudomonadati</taxon>
        <taxon>Bacteroidota</taxon>
        <taxon>Bacteroidia</taxon>
        <taxon>Bacteroidales</taxon>
        <taxon>Bacteroidaceae</taxon>
        <taxon>Bacteroides</taxon>
    </lineage>
</organism>
<reference evidence="3" key="1">
    <citation type="submission" date="2017-04" db="EMBL/GenBank/DDBJ databases">
        <title>Function of individual gut microbiota members based on whole genome sequencing of pure cultures obtained from chicken caecum.</title>
        <authorList>
            <person name="Medvecky M."/>
            <person name="Cejkova D."/>
            <person name="Polansky O."/>
            <person name="Karasova D."/>
            <person name="Kubasova T."/>
            <person name="Cizek A."/>
            <person name="Rychlik I."/>
        </authorList>
    </citation>
    <scope>NUCLEOTIDE SEQUENCE [LARGE SCALE GENOMIC DNA]</scope>
    <source>
        <strain evidence="3">An109</strain>
    </source>
</reference>
<dbReference type="AlphaFoldDB" id="A0A1Y4V1T2"/>
<dbReference type="Pfam" id="PF22563">
    <property type="entry name" value="iREC"/>
    <property type="match status" value="1"/>
</dbReference>
<accession>A0A1Y4V1T2</accession>
<gene>
    <name evidence="2" type="ORF">B5E52_17860</name>
</gene>